<proteinExistence type="predicted"/>
<organism evidence="2 3">
    <name type="scientific">Photorhabdus khanii subsp. guanajuatensis</name>
    <dbReference type="NCBI Taxonomy" id="2100166"/>
    <lineage>
        <taxon>Bacteria</taxon>
        <taxon>Pseudomonadati</taxon>
        <taxon>Pseudomonadota</taxon>
        <taxon>Gammaproteobacteria</taxon>
        <taxon>Enterobacterales</taxon>
        <taxon>Morganellaceae</taxon>
        <taxon>Photorhabdus</taxon>
    </lineage>
</organism>
<dbReference type="GO" id="GO:0006629">
    <property type="term" value="P:lipid metabolic process"/>
    <property type="evidence" value="ECO:0007669"/>
    <property type="project" value="InterPro"/>
</dbReference>
<feature type="region of interest" description="Disordered" evidence="1">
    <location>
        <begin position="1"/>
        <end position="30"/>
    </location>
</feature>
<comment type="caution">
    <text evidence="2">The sequence shown here is derived from an EMBL/GenBank/DDBJ whole genome shotgun (WGS) entry which is preliminary data.</text>
</comment>
<dbReference type="PROSITE" id="PS50007">
    <property type="entry name" value="PIPLC_X_DOMAIN"/>
    <property type="match status" value="1"/>
</dbReference>
<dbReference type="EMBL" id="PUJY01000016">
    <property type="protein sequence ID" value="TDB57279.1"/>
    <property type="molecule type" value="Genomic_DNA"/>
</dbReference>
<evidence type="ECO:0000256" key="1">
    <source>
        <dbReference type="SAM" id="MobiDB-lite"/>
    </source>
</evidence>
<dbReference type="Proteomes" id="UP000295598">
    <property type="component" value="Unassembled WGS sequence"/>
</dbReference>
<sequence>MSFKYKGKKKQKTPSSQSKNMTNHESSSLELELNAAPRNKGADHIMEGINPNGRISVNHNELPADTQLSQIAMLGSHDAGTYAYSRKRNGIASSLGTVFPFAFKTQNRSLKEQAEAGTRYFDIRVARNKNGSFSFFHGPSIAAGDAIADVKELLNHAAKDTNNFYLIKFVFKGEGKKKNTASGTPASDIFLEQVLNGHHANLITSNDAPSLSKATVDLLSKGKNIGIMVHGYSGTESHWVYKEQVHTKWANQANARATADFLSEFHANPAPEDQLNVIQTNMPVASIGRGQLTLGVKSYLSRNNTVLADAVEKIPHAGIISADYIGNTHSATSSFIETIESHNRRLMRTN</sequence>
<dbReference type="InterPro" id="IPR017946">
    <property type="entry name" value="PLC-like_Pdiesterase_TIM-brl"/>
</dbReference>
<dbReference type="PANTHER" id="PTHR13593:SF113">
    <property type="entry name" value="SI:DKEY-266F7.9"/>
    <property type="match status" value="1"/>
</dbReference>
<evidence type="ECO:0000313" key="3">
    <source>
        <dbReference type="Proteomes" id="UP000295598"/>
    </source>
</evidence>
<gene>
    <name evidence="2" type="ORF">C5467_11590</name>
</gene>
<reference evidence="2 3" key="1">
    <citation type="journal article" date="2019" name="Int. J. Syst. Evol. Microbiol.">
        <title>Photorhabdus khanii subsp. guanajuatensis subsp. nov., isolated from Heterorhabditis atacamensis, and Photorhabdus luminescens subsp. mexicana subsp. nov., isolated from Heterorhabditis mexicana entomopathogenic nematodes.</title>
        <authorList>
            <person name="Machado R.A.R."/>
            <person name="Bruno P."/>
            <person name="Arce C.C.M."/>
            <person name="Liechti N."/>
            <person name="Kohler A."/>
            <person name="Bernal J."/>
            <person name="Bruggmann R."/>
            <person name="Turlings T.C.J."/>
        </authorList>
    </citation>
    <scope>NUCLEOTIDE SEQUENCE [LARGE SCALE GENOMIC DNA]</scope>
    <source>
        <strain evidence="2 3">MEX20-17</strain>
    </source>
</reference>
<dbReference type="Gene3D" id="3.20.20.190">
    <property type="entry name" value="Phosphatidylinositol (PI) phosphodiesterase"/>
    <property type="match status" value="1"/>
</dbReference>
<protein>
    <recommendedName>
        <fullName evidence="4">Phosphatidylinositol diacylglycerol-lyase</fullName>
    </recommendedName>
</protein>
<dbReference type="AlphaFoldDB" id="A0A4R4JUR7"/>
<dbReference type="GO" id="GO:0008081">
    <property type="term" value="F:phosphoric diester hydrolase activity"/>
    <property type="evidence" value="ECO:0007669"/>
    <property type="project" value="InterPro"/>
</dbReference>
<dbReference type="RefSeq" id="WP_132354536.1">
    <property type="nucleotide sequence ID" value="NZ_CAWOJO010000016.1"/>
</dbReference>
<feature type="compositionally biased region" description="Polar residues" evidence="1">
    <location>
        <begin position="20"/>
        <end position="29"/>
    </location>
</feature>
<feature type="compositionally biased region" description="Basic residues" evidence="1">
    <location>
        <begin position="1"/>
        <end position="12"/>
    </location>
</feature>
<accession>A0A4R4JUR7</accession>
<dbReference type="SUPFAM" id="SSF51695">
    <property type="entry name" value="PLC-like phosphodiesterases"/>
    <property type="match status" value="1"/>
</dbReference>
<evidence type="ECO:0000313" key="2">
    <source>
        <dbReference type="EMBL" id="TDB57279.1"/>
    </source>
</evidence>
<name>A0A4R4JUR7_9GAMM</name>
<evidence type="ECO:0008006" key="4">
    <source>
        <dbReference type="Google" id="ProtNLM"/>
    </source>
</evidence>
<dbReference type="PANTHER" id="PTHR13593">
    <property type="match status" value="1"/>
</dbReference>
<dbReference type="InterPro" id="IPR051057">
    <property type="entry name" value="PI-PLC_domain"/>
</dbReference>